<dbReference type="EMBL" id="UYSL01023626">
    <property type="protein sequence ID" value="VDL82440.1"/>
    <property type="molecule type" value="Genomic_DNA"/>
</dbReference>
<dbReference type="Proteomes" id="UP000271162">
    <property type="component" value="Unassembled WGS sequence"/>
</dbReference>
<name>A0A3P7BAM8_NIPBR</name>
<dbReference type="AlphaFoldDB" id="A0A3P7BAM8"/>
<accession>A0A3P7BAM8</accession>
<evidence type="ECO:0000313" key="2">
    <source>
        <dbReference type="Proteomes" id="UP000271162"/>
    </source>
</evidence>
<proteinExistence type="predicted"/>
<organism evidence="1 2">
    <name type="scientific">Nippostrongylus brasiliensis</name>
    <name type="common">Rat hookworm</name>
    <dbReference type="NCBI Taxonomy" id="27835"/>
    <lineage>
        <taxon>Eukaryota</taxon>
        <taxon>Metazoa</taxon>
        <taxon>Ecdysozoa</taxon>
        <taxon>Nematoda</taxon>
        <taxon>Chromadorea</taxon>
        <taxon>Rhabditida</taxon>
        <taxon>Rhabditina</taxon>
        <taxon>Rhabditomorpha</taxon>
        <taxon>Strongyloidea</taxon>
        <taxon>Heligmosomidae</taxon>
        <taxon>Nippostrongylus</taxon>
    </lineage>
</organism>
<protein>
    <submittedName>
        <fullName evidence="1">Uncharacterized protein</fullName>
    </submittedName>
</protein>
<gene>
    <name evidence="1" type="ORF">NBR_LOCUS18715</name>
</gene>
<evidence type="ECO:0000313" key="1">
    <source>
        <dbReference type="EMBL" id="VDL82440.1"/>
    </source>
</evidence>
<dbReference type="STRING" id="27835.A0A3P7BAM8"/>
<keyword evidence="2" id="KW-1185">Reference proteome</keyword>
<sequence>MLLGCNDCELNLEKILTQLSFIRINIDSIDLPEENAFIAGLFEEGSLYGFNLEYQFPCLENVSRSLKAPVRIPAKSFTMTNVQFRHRRVVLVQLTSDIIPYWKKHHLIVRLHVQLNTRGKFSVCCSHGGAIALKITHSSIYITNI</sequence>
<reference evidence="1 2" key="1">
    <citation type="submission" date="2018-11" db="EMBL/GenBank/DDBJ databases">
        <authorList>
            <consortium name="Pathogen Informatics"/>
        </authorList>
    </citation>
    <scope>NUCLEOTIDE SEQUENCE [LARGE SCALE GENOMIC DNA]</scope>
</reference>